<reference evidence="1 2" key="1">
    <citation type="submission" date="2014-06" db="EMBL/GenBank/DDBJ databases">
        <authorList>
            <person name="Bishop-Lilly K.A."/>
            <person name="Broomall S.M."/>
            <person name="Chain P.S."/>
            <person name="Chertkov O."/>
            <person name="Coyne S.R."/>
            <person name="Daligault H.E."/>
            <person name="Davenport K.W."/>
            <person name="Erkkila T."/>
            <person name="Frey K.G."/>
            <person name="Gibbons H.S."/>
            <person name="Gu W."/>
            <person name="Jaissle J."/>
            <person name="Johnson S.L."/>
            <person name="Koroleva G.I."/>
            <person name="Ladner J.T."/>
            <person name="Lo C.-C."/>
            <person name="Minogue T.D."/>
            <person name="Munk C."/>
            <person name="Palacios G.F."/>
            <person name="Redden C.L."/>
            <person name="Rosenzweig C.N."/>
            <person name="Scholz M.B."/>
            <person name="Teshima H."/>
            <person name="Xu Y."/>
        </authorList>
    </citation>
    <scope>NUCLEOTIDE SEQUENCE [LARGE SCALE GENOMIC DNA]</scope>
    <source>
        <strain evidence="1 2">EO147</strain>
    </source>
</reference>
<organism evidence="1 2">
    <name type="scientific">Burkholderia oklahomensis</name>
    <dbReference type="NCBI Taxonomy" id="342113"/>
    <lineage>
        <taxon>Bacteria</taxon>
        <taxon>Pseudomonadati</taxon>
        <taxon>Pseudomonadota</taxon>
        <taxon>Betaproteobacteria</taxon>
        <taxon>Burkholderiales</taxon>
        <taxon>Burkholderiaceae</taxon>
        <taxon>Burkholderia</taxon>
        <taxon>pseudomallei group</taxon>
    </lineage>
</organism>
<proteinExistence type="predicted"/>
<name>A0AAI8FPM7_9BURK</name>
<gene>
    <name evidence="1" type="ORF">DM82_2298</name>
</gene>
<keyword evidence="2" id="KW-1185">Reference proteome</keyword>
<sequence>MSLDPNTLIGLDISEEDTRSFTESNAGLCGIDTSRLSKFLLAQLTSAWKHRTINTFTVTDLIQHLEGIRPNRSCTAKPRQFKGDALRGLWKVHFFDPRFLTQNILNEWGMFSSKSDKFEKLCARVTAEEEKAPSRSGWQGRLAHEFVISGYAQRAARRKLTGEWLIFGVHEQKNVYLALCAHSDSQEQDTQIYDALVKLCGNEFPTIFSR</sequence>
<dbReference type="RefSeq" id="WP_038800990.1">
    <property type="nucleotide sequence ID" value="NZ_CP008726.1"/>
</dbReference>
<dbReference type="EMBL" id="CP008726">
    <property type="protein sequence ID" value="AIO68299.1"/>
    <property type="molecule type" value="Genomic_DNA"/>
</dbReference>
<evidence type="ECO:0000313" key="1">
    <source>
        <dbReference type="EMBL" id="AIO68299.1"/>
    </source>
</evidence>
<dbReference type="AlphaFoldDB" id="A0AAI8FPM7"/>
<evidence type="ECO:0000313" key="2">
    <source>
        <dbReference type="Proteomes" id="UP000029424"/>
    </source>
</evidence>
<dbReference type="KEGG" id="bok:DM82_2298"/>
<dbReference type="Proteomes" id="UP000029424">
    <property type="component" value="Chromosome 1"/>
</dbReference>
<protein>
    <submittedName>
        <fullName evidence="1">Uncharacterized protein</fullName>
    </submittedName>
</protein>
<accession>A0AAI8FPM7</accession>